<proteinExistence type="predicted"/>
<comment type="caution">
    <text evidence="1">The sequence shown here is derived from an EMBL/GenBank/DDBJ whole genome shotgun (WGS) entry which is preliminary data.</text>
</comment>
<dbReference type="EMBL" id="JAJCQG010000039">
    <property type="protein sequence ID" value="MCB7281911.1"/>
    <property type="molecule type" value="Genomic_DNA"/>
</dbReference>
<dbReference type="InterPro" id="IPR051159">
    <property type="entry name" value="Hexapeptide_acetyltransf"/>
</dbReference>
<keyword evidence="1" id="KW-0012">Acyltransferase</keyword>
<evidence type="ECO:0000313" key="1">
    <source>
        <dbReference type="EMBL" id="MCB7281911.1"/>
    </source>
</evidence>
<dbReference type="PANTHER" id="PTHR23416">
    <property type="entry name" value="SIALIC ACID SYNTHASE-RELATED"/>
    <property type="match status" value="1"/>
</dbReference>
<dbReference type="GO" id="GO:0016746">
    <property type="term" value="F:acyltransferase activity"/>
    <property type="evidence" value="ECO:0007669"/>
    <property type="project" value="UniProtKB-KW"/>
</dbReference>
<evidence type="ECO:0000313" key="2">
    <source>
        <dbReference type="Proteomes" id="UP001199363"/>
    </source>
</evidence>
<protein>
    <submittedName>
        <fullName evidence="1">Acyltransferase</fullName>
    </submittedName>
</protein>
<accession>A0AAW4V1D0</accession>
<dbReference type="Proteomes" id="UP001199363">
    <property type="component" value="Unassembled WGS sequence"/>
</dbReference>
<keyword evidence="1" id="KW-0808">Transferase</keyword>
<organism evidence="1 2">
    <name type="scientific">Phocaeicola vulgatus</name>
    <name type="common">Bacteroides vulgatus</name>
    <dbReference type="NCBI Taxonomy" id="821"/>
    <lineage>
        <taxon>Bacteria</taxon>
        <taxon>Pseudomonadati</taxon>
        <taxon>Bacteroidota</taxon>
        <taxon>Bacteroidia</taxon>
        <taxon>Bacteroidales</taxon>
        <taxon>Bacteroidaceae</taxon>
        <taxon>Phocaeicola</taxon>
    </lineage>
</organism>
<name>A0AAW4V1D0_PHOVU</name>
<sequence length="196" mass="21574">MHFDSEENVEKLLLNEGFLLIIKGNNNTVNLGTIILRYSNILGMSGLKLIIGQLPGLGAGVSRVANNCRVDIGNRVVINGVTLYLQEDKSNVSIGEDSQLSWGIDIWCTNAHTITNLKGEPINFAQSIEIGKHVWVGKDVKIGKNTKIPDNSIVGWGSIVTKVFNEPNIILAGIPAKIVKRGINWDRRCINKYLLE</sequence>
<dbReference type="SUPFAM" id="SSF51161">
    <property type="entry name" value="Trimeric LpxA-like enzymes"/>
    <property type="match status" value="1"/>
</dbReference>
<gene>
    <name evidence="1" type="ORF">LI282_12800</name>
</gene>
<dbReference type="AlphaFoldDB" id="A0AAW4V1D0"/>
<dbReference type="Gene3D" id="2.160.10.10">
    <property type="entry name" value="Hexapeptide repeat proteins"/>
    <property type="match status" value="1"/>
</dbReference>
<reference evidence="1" key="1">
    <citation type="submission" date="2021-10" db="EMBL/GenBank/DDBJ databases">
        <title>Collection of gut derived symbiotic bacterial strains cultured from healthy donors.</title>
        <authorList>
            <person name="Lin H."/>
            <person name="Littmann E."/>
            <person name="Kohout C."/>
            <person name="Pamer E.G."/>
        </authorList>
    </citation>
    <scope>NUCLEOTIDE SEQUENCE</scope>
    <source>
        <strain evidence="1">DFI.1.167</strain>
    </source>
</reference>
<dbReference type="InterPro" id="IPR011004">
    <property type="entry name" value="Trimer_LpxA-like_sf"/>
</dbReference>